<dbReference type="SUPFAM" id="SSF51905">
    <property type="entry name" value="FAD/NAD(P)-binding domain"/>
    <property type="match status" value="1"/>
</dbReference>
<dbReference type="GO" id="GO:0004497">
    <property type="term" value="F:monooxygenase activity"/>
    <property type="evidence" value="ECO:0007669"/>
    <property type="project" value="UniProtKB-KW"/>
</dbReference>
<protein>
    <recommendedName>
        <fullName evidence="5">Monooxygenase</fullName>
    </recommendedName>
</protein>
<dbReference type="Gene3D" id="3.50.50.60">
    <property type="entry name" value="FAD/NAD(P)-binding domain"/>
    <property type="match status" value="1"/>
</dbReference>
<keyword evidence="4" id="KW-1185">Reference proteome</keyword>
<keyword evidence="2" id="KW-0560">Oxidoreductase</keyword>
<dbReference type="InterPro" id="IPR036188">
    <property type="entry name" value="FAD/NAD-bd_sf"/>
</dbReference>
<comment type="caution">
    <text evidence="3">The sequence shown here is derived from an EMBL/GenBank/DDBJ whole genome shotgun (WGS) entry which is preliminary data.</text>
</comment>
<name>A0AB34G3T4_9HYPO</name>
<proteinExistence type="predicted"/>
<dbReference type="PANTHER" id="PTHR43872">
    <property type="entry name" value="MONOOXYGENASE, PUTATIVE (AFU_ORTHOLOGUE AFUA_8G02570)-RELATED"/>
    <property type="match status" value="1"/>
</dbReference>
<keyword evidence="2" id="KW-0503">Monooxygenase</keyword>
<dbReference type="InterPro" id="IPR051820">
    <property type="entry name" value="FAD-binding_MO"/>
</dbReference>
<evidence type="ECO:0008006" key="5">
    <source>
        <dbReference type="Google" id="ProtNLM"/>
    </source>
</evidence>
<dbReference type="EMBL" id="JAQHRD010000002">
    <property type="protein sequence ID" value="KAJ6445241.1"/>
    <property type="molecule type" value="Genomic_DNA"/>
</dbReference>
<dbReference type="AlphaFoldDB" id="A0AB34G3T4"/>
<reference evidence="3" key="1">
    <citation type="submission" date="2023-01" db="EMBL/GenBank/DDBJ databases">
        <title>The growth and conidiation of Purpureocillium lavendulum are regulated by nitrogen source and histone H3K14 acetylation.</title>
        <authorList>
            <person name="Tang P."/>
            <person name="Han J."/>
            <person name="Zhang C."/>
            <person name="Tang P."/>
            <person name="Qi F."/>
            <person name="Zhang K."/>
            <person name="Liang L."/>
        </authorList>
    </citation>
    <scope>NUCLEOTIDE SEQUENCE</scope>
    <source>
        <strain evidence="3">YMF1.00683</strain>
    </source>
</reference>
<sequence>MTTDRTLVDFDVVIVGAGIAGINFAYRLQERHPDLKYCILEGRHEIGGTWSLFKYPGIRSDSDLFTFGFPWRPWTAKDSIAHGDMILNYLKESAVQEGIEQRILYSHHVNNMDWSTSSRTWDIHITVGGDKTLCMRTRFMFLCTGYYDYQEPLKPDIPGVDSFEGSVVHPQFWPTDLNWSNKHVVIIGSGATAITLLPSLADKAARVTMLQRSPGYVMTIPRQGTFEAVVPKLLPRSWANGLIRVRWMLLSFMLVSLCQLFPNLGRRHFLRATAAQLPPEMSLNPDFLPSYKPWQQRMCMCPDGDFYEALRIGKASIKTGIIDRVTKSSIHLRSGEELHPDIIVTATGLKLSTAGGIHIKIDGEVFAISDKFAWNMAMLEDLPNAIFAWGYVDASWTLGAEATAQLACRLLSQMKRDGVTAIVPRLTALEKTLMKDRPFLALNSTYVERGKDALPRVGDLAPWQPRSYYWKDMANARWGDIHKGLQWMR</sequence>
<dbReference type="Pfam" id="PF13738">
    <property type="entry name" value="Pyr_redox_3"/>
    <property type="match status" value="1"/>
</dbReference>
<evidence type="ECO:0000313" key="3">
    <source>
        <dbReference type="EMBL" id="KAJ6445241.1"/>
    </source>
</evidence>
<evidence type="ECO:0000256" key="1">
    <source>
        <dbReference type="ARBA" id="ARBA00001974"/>
    </source>
</evidence>
<dbReference type="PANTHER" id="PTHR43872:SF1">
    <property type="entry name" value="MONOOXYGENASE, PUTATIVE (AFU_ORTHOLOGUE AFUA_8G02570)-RELATED"/>
    <property type="match status" value="1"/>
</dbReference>
<evidence type="ECO:0000256" key="2">
    <source>
        <dbReference type="ARBA" id="ARBA00023033"/>
    </source>
</evidence>
<dbReference type="Proteomes" id="UP001163105">
    <property type="component" value="Unassembled WGS sequence"/>
</dbReference>
<accession>A0AB34G3T4</accession>
<organism evidence="3 4">
    <name type="scientific">Purpureocillium lavendulum</name>
    <dbReference type="NCBI Taxonomy" id="1247861"/>
    <lineage>
        <taxon>Eukaryota</taxon>
        <taxon>Fungi</taxon>
        <taxon>Dikarya</taxon>
        <taxon>Ascomycota</taxon>
        <taxon>Pezizomycotina</taxon>
        <taxon>Sordariomycetes</taxon>
        <taxon>Hypocreomycetidae</taxon>
        <taxon>Hypocreales</taxon>
        <taxon>Ophiocordycipitaceae</taxon>
        <taxon>Purpureocillium</taxon>
    </lineage>
</organism>
<comment type="cofactor">
    <cofactor evidence="1">
        <name>FAD</name>
        <dbReference type="ChEBI" id="CHEBI:57692"/>
    </cofactor>
</comment>
<evidence type="ECO:0000313" key="4">
    <source>
        <dbReference type="Proteomes" id="UP001163105"/>
    </source>
</evidence>
<gene>
    <name evidence="3" type="ORF">O9K51_03647</name>
</gene>